<name>A0ABQ6JM03_9ACTN</name>
<proteinExistence type="predicted"/>
<gene>
    <name evidence="1" type="ORF">GCM10025868_30550</name>
</gene>
<protein>
    <recommendedName>
        <fullName evidence="3">N-acetyltransferase domain-containing protein</fullName>
    </recommendedName>
</protein>
<dbReference type="EMBL" id="BSUZ01000001">
    <property type="protein sequence ID" value="GMA87805.1"/>
    <property type="molecule type" value="Genomic_DNA"/>
</dbReference>
<accession>A0ABQ6JM03</accession>
<evidence type="ECO:0000313" key="2">
    <source>
        <dbReference type="Proteomes" id="UP001157017"/>
    </source>
</evidence>
<evidence type="ECO:0008006" key="3">
    <source>
        <dbReference type="Google" id="ProtNLM"/>
    </source>
</evidence>
<reference evidence="2" key="1">
    <citation type="journal article" date="2019" name="Int. J. Syst. Evol. Microbiol.">
        <title>The Global Catalogue of Microorganisms (GCM) 10K type strain sequencing project: providing services to taxonomists for standard genome sequencing and annotation.</title>
        <authorList>
            <consortium name="The Broad Institute Genomics Platform"/>
            <consortium name="The Broad Institute Genome Sequencing Center for Infectious Disease"/>
            <person name="Wu L."/>
            <person name="Ma J."/>
        </authorList>
    </citation>
    <scope>NUCLEOTIDE SEQUENCE [LARGE SCALE GENOMIC DNA]</scope>
    <source>
        <strain evidence="2">NBRC 108730</strain>
    </source>
</reference>
<dbReference type="Proteomes" id="UP001157017">
    <property type="component" value="Unassembled WGS sequence"/>
</dbReference>
<keyword evidence="2" id="KW-1185">Reference proteome</keyword>
<sequence>MSEVTVRALSADDWEEYRAIRLEALRDAPDAFSSSLDEEAAYDEAFWRLRMDRSARLLAEARRRTGRRRVGRHRRRARGVGACSACGCPRSAAAPASPGG</sequence>
<evidence type="ECO:0000313" key="1">
    <source>
        <dbReference type="EMBL" id="GMA87805.1"/>
    </source>
</evidence>
<comment type="caution">
    <text evidence="1">The sequence shown here is derived from an EMBL/GenBank/DDBJ whole genome shotgun (WGS) entry which is preliminary data.</text>
</comment>
<organism evidence="1 2">
    <name type="scientific">Angustibacter aerolatus</name>
    <dbReference type="NCBI Taxonomy" id="1162965"/>
    <lineage>
        <taxon>Bacteria</taxon>
        <taxon>Bacillati</taxon>
        <taxon>Actinomycetota</taxon>
        <taxon>Actinomycetes</taxon>
        <taxon>Kineosporiales</taxon>
        <taxon>Kineosporiaceae</taxon>
    </lineage>
</organism>